<dbReference type="InterPro" id="IPR012938">
    <property type="entry name" value="Glc/Sorbosone_DH"/>
</dbReference>
<evidence type="ECO:0000259" key="2">
    <source>
        <dbReference type="Pfam" id="PF07995"/>
    </source>
</evidence>
<dbReference type="RefSeq" id="WP_304449170.1">
    <property type="nucleotide sequence ID" value="NZ_JARRAH010000001.1"/>
</dbReference>
<proteinExistence type="predicted"/>
<name>A0ABD5UAM4_9EURY</name>
<organism evidence="3 4">
    <name type="scientific">Halomarina ordinaria</name>
    <dbReference type="NCBI Taxonomy" id="3033939"/>
    <lineage>
        <taxon>Archaea</taxon>
        <taxon>Methanobacteriati</taxon>
        <taxon>Methanobacteriota</taxon>
        <taxon>Stenosarchaea group</taxon>
        <taxon>Halobacteria</taxon>
        <taxon>Halobacteriales</taxon>
        <taxon>Natronomonadaceae</taxon>
        <taxon>Halomarina</taxon>
    </lineage>
</organism>
<dbReference type="EMBL" id="JBHSXM010000001">
    <property type="protein sequence ID" value="MFC6837505.1"/>
    <property type="molecule type" value="Genomic_DNA"/>
</dbReference>
<dbReference type="PANTHER" id="PTHR19328">
    <property type="entry name" value="HEDGEHOG-INTERACTING PROTEIN"/>
    <property type="match status" value="1"/>
</dbReference>
<feature type="region of interest" description="Disordered" evidence="1">
    <location>
        <begin position="350"/>
        <end position="376"/>
    </location>
</feature>
<evidence type="ECO:0000313" key="3">
    <source>
        <dbReference type="EMBL" id="MFC6837505.1"/>
    </source>
</evidence>
<gene>
    <name evidence="3" type="ORF">ACFQHK_13405</name>
</gene>
<feature type="compositionally biased region" description="Basic and acidic residues" evidence="1">
    <location>
        <begin position="355"/>
        <end position="376"/>
    </location>
</feature>
<accession>A0ABD5UAM4</accession>
<dbReference type="SUPFAM" id="SSF50952">
    <property type="entry name" value="Soluble quinoprotein glucose dehydrogenase"/>
    <property type="match status" value="1"/>
</dbReference>
<dbReference type="AlphaFoldDB" id="A0ABD5UAM4"/>
<dbReference type="Pfam" id="PF07995">
    <property type="entry name" value="GSDH"/>
    <property type="match status" value="1"/>
</dbReference>
<dbReference type="InterPro" id="IPR011041">
    <property type="entry name" value="Quinoprot_gluc/sorb_DH_b-prop"/>
</dbReference>
<dbReference type="Proteomes" id="UP001596406">
    <property type="component" value="Unassembled WGS sequence"/>
</dbReference>
<feature type="region of interest" description="Disordered" evidence="1">
    <location>
        <begin position="24"/>
        <end position="54"/>
    </location>
</feature>
<evidence type="ECO:0000313" key="4">
    <source>
        <dbReference type="Proteomes" id="UP001596406"/>
    </source>
</evidence>
<sequence length="376" mass="39268">MQRRAYLTTVGGAAAALAGCLDAGRESGGGGASGDDGASDGDGPRDATRSATAESVVEDLEVPWGMAFRDETLYLTERPGRVVRVGDGGSAVGADLTDSTAARGEGGLLGLAFHPDDPDVAFTYQTTDAGGESTNRVLRHDPTDDWSFETVLDGIPAGQIHDGGRLLVRPEEDALYATAGDAGDAETAQDPSTLAGSVLRLTLDGDPHPDNPGGSAVFSYGHRNPQGLAVRDGVLYATEHGPDTDDEVNRLVAGENYGWPAVTGESDDEAYVDPLVSYTPTIAPGGAAFYPDDGPVEAWRGDLLFGTLVGEHLHRVRIRDGAVEADERLFEGGFGRLRTTLVGPDGHLYAATSNRDGRGDPRAGDDRVLRLRPDAG</sequence>
<evidence type="ECO:0000256" key="1">
    <source>
        <dbReference type="SAM" id="MobiDB-lite"/>
    </source>
</evidence>
<dbReference type="PANTHER" id="PTHR19328:SF13">
    <property type="entry name" value="HIPL1 PROTEIN"/>
    <property type="match status" value="1"/>
</dbReference>
<dbReference type="Gene3D" id="2.120.10.30">
    <property type="entry name" value="TolB, C-terminal domain"/>
    <property type="match status" value="1"/>
</dbReference>
<comment type="caution">
    <text evidence="3">The sequence shown here is derived from an EMBL/GenBank/DDBJ whole genome shotgun (WGS) entry which is preliminary data.</text>
</comment>
<reference evidence="3 4" key="1">
    <citation type="journal article" date="2019" name="Int. J. Syst. Evol. Microbiol.">
        <title>The Global Catalogue of Microorganisms (GCM) 10K type strain sequencing project: providing services to taxonomists for standard genome sequencing and annotation.</title>
        <authorList>
            <consortium name="The Broad Institute Genomics Platform"/>
            <consortium name="The Broad Institute Genome Sequencing Center for Infectious Disease"/>
            <person name="Wu L."/>
            <person name="Ma J."/>
        </authorList>
    </citation>
    <scope>NUCLEOTIDE SEQUENCE [LARGE SCALE GENOMIC DNA]</scope>
    <source>
        <strain evidence="3 4">PSRA2</strain>
    </source>
</reference>
<protein>
    <submittedName>
        <fullName evidence="3">PQQ-dependent sugar dehydrogenase</fullName>
    </submittedName>
</protein>
<dbReference type="InterPro" id="IPR011042">
    <property type="entry name" value="6-blade_b-propeller_TolB-like"/>
</dbReference>
<keyword evidence="4" id="KW-1185">Reference proteome</keyword>
<dbReference type="PROSITE" id="PS51257">
    <property type="entry name" value="PROKAR_LIPOPROTEIN"/>
    <property type="match status" value="1"/>
</dbReference>
<feature type="domain" description="Glucose/Sorbosone dehydrogenase" evidence="2">
    <location>
        <begin position="60"/>
        <end position="358"/>
    </location>
</feature>